<evidence type="ECO:0000256" key="13">
    <source>
        <dbReference type="ARBA" id="ARBA00023268"/>
    </source>
</evidence>
<evidence type="ECO:0000256" key="6">
    <source>
        <dbReference type="ARBA" id="ARBA00022763"/>
    </source>
</evidence>
<evidence type="ECO:0000256" key="1">
    <source>
        <dbReference type="ARBA" id="ARBA00001668"/>
    </source>
</evidence>
<comment type="subunit">
    <text evidence="4">Monomer.</text>
</comment>
<dbReference type="PANTHER" id="PTHR22993">
    <property type="entry name" value="FORMAMIDOPYRIMIDINE-DNA GLYCOSYLASE"/>
    <property type="match status" value="1"/>
</dbReference>
<evidence type="ECO:0000256" key="12">
    <source>
        <dbReference type="ARBA" id="ARBA00023239"/>
    </source>
</evidence>
<dbReference type="SUPFAM" id="SSF81624">
    <property type="entry name" value="N-terminal domain of MutM-like DNA repair proteins"/>
    <property type="match status" value="1"/>
</dbReference>
<dbReference type="NCBIfam" id="NF002211">
    <property type="entry name" value="PRK01103.1"/>
    <property type="match status" value="1"/>
</dbReference>
<dbReference type="Pfam" id="PF01149">
    <property type="entry name" value="Fapy_DNA_glyco"/>
    <property type="match status" value="1"/>
</dbReference>
<dbReference type="NCBIfam" id="TIGR00577">
    <property type="entry name" value="fpg"/>
    <property type="match status" value="1"/>
</dbReference>
<evidence type="ECO:0000256" key="9">
    <source>
        <dbReference type="ARBA" id="ARBA00022833"/>
    </source>
</evidence>
<dbReference type="InterPro" id="IPR010979">
    <property type="entry name" value="Ribosomal_uS13-like_H2TH"/>
</dbReference>
<dbReference type="Proteomes" id="UP000176902">
    <property type="component" value="Unassembled WGS sequence"/>
</dbReference>
<dbReference type="FunFam" id="1.10.8.50:FF:000003">
    <property type="entry name" value="Formamidopyrimidine-DNA glycosylase"/>
    <property type="match status" value="1"/>
</dbReference>
<dbReference type="STRING" id="1797768.A3C59_01540"/>
<dbReference type="SUPFAM" id="SSF46946">
    <property type="entry name" value="S13-like H2TH domain"/>
    <property type="match status" value="1"/>
</dbReference>
<accession>A0A1F5JV93</accession>
<keyword evidence="12" id="KW-0456">Lyase</keyword>
<evidence type="ECO:0000259" key="17">
    <source>
        <dbReference type="PROSITE" id="PS51066"/>
    </source>
</evidence>
<dbReference type="InterPro" id="IPR035937">
    <property type="entry name" value="FPG_N"/>
</dbReference>
<evidence type="ECO:0000256" key="2">
    <source>
        <dbReference type="ARBA" id="ARBA00001947"/>
    </source>
</evidence>
<evidence type="ECO:0000256" key="14">
    <source>
        <dbReference type="ARBA" id="ARBA00023295"/>
    </source>
</evidence>
<comment type="catalytic activity">
    <reaction evidence="15">
        <text>2'-deoxyribonucleotide-(2'-deoxyribose 5'-phosphate)-2'-deoxyribonucleotide-DNA = a 3'-end 2'-deoxyribonucleotide-(2,3-dehydro-2,3-deoxyribose 5'-phosphate)-DNA + a 5'-end 5'-phospho-2'-deoxyribonucleoside-DNA + H(+)</text>
        <dbReference type="Rhea" id="RHEA:66592"/>
        <dbReference type="Rhea" id="RHEA-COMP:13180"/>
        <dbReference type="Rhea" id="RHEA-COMP:16897"/>
        <dbReference type="Rhea" id="RHEA-COMP:17067"/>
        <dbReference type="ChEBI" id="CHEBI:15378"/>
        <dbReference type="ChEBI" id="CHEBI:136412"/>
        <dbReference type="ChEBI" id="CHEBI:157695"/>
        <dbReference type="ChEBI" id="CHEBI:167181"/>
        <dbReference type="EC" id="4.2.99.18"/>
    </reaction>
</comment>
<dbReference type="InterPro" id="IPR015886">
    <property type="entry name" value="H2TH_FPG"/>
</dbReference>
<evidence type="ECO:0000256" key="10">
    <source>
        <dbReference type="ARBA" id="ARBA00023125"/>
    </source>
</evidence>
<comment type="similarity">
    <text evidence="3">Belongs to the FPG family.</text>
</comment>
<keyword evidence="10" id="KW-0238">DNA-binding</keyword>
<evidence type="ECO:0000256" key="5">
    <source>
        <dbReference type="ARBA" id="ARBA00022723"/>
    </source>
</evidence>
<feature type="domain" description="Formamidopyrimidine-DNA glycosylase catalytic" evidence="18">
    <location>
        <begin position="2"/>
        <end position="145"/>
    </location>
</feature>
<dbReference type="Pfam" id="PF06831">
    <property type="entry name" value="H2TH"/>
    <property type="match status" value="1"/>
</dbReference>
<evidence type="ECO:0000256" key="7">
    <source>
        <dbReference type="ARBA" id="ARBA00022771"/>
    </source>
</evidence>
<dbReference type="SMART" id="SM00898">
    <property type="entry name" value="Fapy_DNA_glyco"/>
    <property type="match status" value="1"/>
</dbReference>
<evidence type="ECO:0000256" key="15">
    <source>
        <dbReference type="ARBA" id="ARBA00044632"/>
    </source>
</evidence>
<dbReference type="SMART" id="SM01232">
    <property type="entry name" value="H2TH"/>
    <property type="match status" value="1"/>
</dbReference>
<keyword evidence="8" id="KW-0378">Hydrolase</keyword>
<proteinExistence type="inferred from homology"/>
<dbReference type="InterPro" id="IPR015887">
    <property type="entry name" value="DNA_glyclase_Znf_dom_DNA_BS"/>
</dbReference>
<dbReference type="GO" id="GO:0140078">
    <property type="term" value="F:class I DNA-(apurinic or apyrimidinic site) endonuclease activity"/>
    <property type="evidence" value="ECO:0007669"/>
    <property type="project" value="UniProtKB-EC"/>
</dbReference>
<dbReference type="GO" id="GO:0003684">
    <property type="term" value="F:damaged DNA binding"/>
    <property type="evidence" value="ECO:0007669"/>
    <property type="project" value="InterPro"/>
</dbReference>
<dbReference type="InterPro" id="IPR012319">
    <property type="entry name" value="FPG_cat"/>
</dbReference>
<dbReference type="GO" id="GO:0006284">
    <property type="term" value="P:base-excision repair"/>
    <property type="evidence" value="ECO:0007669"/>
    <property type="project" value="InterPro"/>
</dbReference>
<keyword evidence="5" id="KW-0479">Metal-binding</keyword>
<keyword evidence="13" id="KW-0511">Multifunctional enzyme</keyword>
<evidence type="ECO:0000256" key="8">
    <source>
        <dbReference type="ARBA" id="ARBA00022801"/>
    </source>
</evidence>
<dbReference type="EMBL" id="MFCV01000025">
    <property type="protein sequence ID" value="OGE32535.1"/>
    <property type="molecule type" value="Genomic_DNA"/>
</dbReference>
<organism evidence="19 20">
    <name type="scientific">Candidatus Daviesbacteria bacterium RIFCSPHIGHO2_02_FULL_36_13</name>
    <dbReference type="NCBI Taxonomy" id="1797768"/>
    <lineage>
        <taxon>Bacteria</taxon>
        <taxon>Candidatus Daviesiibacteriota</taxon>
    </lineage>
</organism>
<evidence type="ECO:0000256" key="3">
    <source>
        <dbReference type="ARBA" id="ARBA00009409"/>
    </source>
</evidence>
<protein>
    <submittedName>
        <fullName evidence="19">DNA-formamidopyrimidine glycosylase</fullName>
    </submittedName>
</protein>
<evidence type="ECO:0000256" key="11">
    <source>
        <dbReference type="ARBA" id="ARBA00023204"/>
    </source>
</evidence>
<dbReference type="GO" id="GO:0008270">
    <property type="term" value="F:zinc ion binding"/>
    <property type="evidence" value="ECO:0007669"/>
    <property type="project" value="UniProtKB-KW"/>
</dbReference>
<sequence length="305" mass="34014">MPELPEVETIRLGLSKKIIGLKIKGVEVIQPKSFLGDSKRLQGRKVLKVWRRAKILGVELTPSLRAKRSNPNSEIASLPSAPRNDVVLLFHLKMTGQLIYDNGKRFIGGHPTPDMLKALPNSHTRVIFTFSNGSKLYFNDQRRFGWVKVMQSEELRVQNLFGRLGPEPLEKGFTWQILKNNLLRHKNMPVKVAILDQAVVSGIGNIYASEACFDAGIDPRTKVGQMIDEQFKALHSGIVKSLKAGIKYGGATRAHFVDAEGRKGYFLDYAYVYGKDKKPCKVCGSEIKKIQLGGRGTFFCPACQG</sequence>
<dbReference type="PROSITE" id="PS01242">
    <property type="entry name" value="ZF_FPG_1"/>
    <property type="match status" value="1"/>
</dbReference>
<dbReference type="PROSITE" id="PS51066">
    <property type="entry name" value="ZF_FPG_2"/>
    <property type="match status" value="1"/>
</dbReference>
<dbReference type="InterPro" id="IPR000214">
    <property type="entry name" value="Znf_DNA_glyclase/AP_lyase"/>
</dbReference>
<keyword evidence="11" id="KW-0234">DNA repair</keyword>
<comment type="cofactor">
    <cofactor evidence="2">
        <name>Zn(2+)</name>
        <dbReference type="ChEBI" id="CHEBI:29105"/>
    </cofactor>
</comment>
<evidence type="ECO:0000256" key="4">
    <source>
        <dbReference type="ARBA" id="ARBA00011245"/>
    </source>
</evidence>
<dbReference type="PANTHER" id="PTHR22993:SF9">
    <property type="entry name" value="FORMAMIDOPYRIMIDINE-DNA GLYCOSYLASE"/>
    <property type="match status" value="1"/>
</dbReference>
<feature type="domain" description="FPG-type" evidence="17">
    <location>
        <begin position="271"/>
        <end position="305"/>
    </location>
</feature>
<name>A0A1F5JV93_9BACT</name>
<dbReference type="SUPFAM" id="SSF57716">
    <property type="entry name" value="Glucocorticoid receptor-like (DNA-binding domain)"/>
    <property type="match status" value="1"/>
</dbReference>
<keyword evidence="14" id="KW-0326">Glycosidase</keyword>
<dbReference type="InterPro" id="IPR020629">
    <property type="entry name" value="FPG_Glyclase"/>
</dbReference>
<evidence type="ECO:0000313" key="19">
    <source>
        <dbReference type="EMBL" id="OGE32535.1"/>
    </source>
</evidence>
<dbReference type="GO" id="GO:0034039">
    <property type="term" value="F:8-oxo-7,8-dihydroguanine DNA N-glycosylase activity"/>
    <property type="evidence" value="ECO:0007669"/>
    <property type="project" value="TreeGrafter"/>
</dbReference>
<dbReference type="PROSITE" id="PS51068">
    <property type="entry name" value="FPG_CAT"/>
    <property type="match status" value="1"/>
</dbReference>
<dbReference type="CDD" id="cd08966">
    <property type="entry name" value="EcFpg-like_N"/>
    <property type="match status" value="1"/>
</dbReference>
<dbReference type="AlphaFoldDB" id="A0A1F5JV93"/>
<evidence type="ECO:0000259" key="18">
    <source>
        <dbReference type="PROSITE" id="PS51068"/>
    </source>
</evidence>
<dbReference type="Gene3D" id="3.20.190.10">
    <property type="entry name" value="MutM-like, N-terminal"/>
    <property type="match status" value="1"/>
</dbReference>
<keyword evidence="9" id="KW-0862">Zinc</keyword>
<evidence type="ECO:0000256" key="16">
    <source>
        <dbReference type="PROSITE-ProRule" id="PRU00391"/>
    </source>
</evidence>
<dbReference type="Gene3D" id="1.10.8.50">
    <property type="match status" value="1"/>
</dbReference>
<comment type="catalytic activity">
    <reaction evidence="1">
        <text>Hydrolysis of DNA containing ring-opened 7-methylguanine residues, releasing 2,6-diamino-4-hydroxy-5-(N-methyl)formamidopyrimidine.</text>
        <dbReference type="EC" id="3.2.2.23"/>
    </reaction>
</comment>
<reference evidence="19 20" key="1">
    <citation type="journal article" date="2016" name="Nat. Commun.">
        <title>Thousands of microbial genomes shed light on interconnected biogeochemical processes in an aquifer system.</title>
        <authorList>
            <person name="Anantharaman K."/>
            <person name="Brown C.T."/>
            <person name="Hug L.A."/>
            <person name="Sharon I."/>
            <person name="Castelle C.J."/>
            <person name="Probst A.J."/>
            <person name="Thomas B.C."/>
            <person name="Singh A."/>
            <person name="Wilkins M.J."/>
            <person name="Karaoz U."/>
            <person name="Brodie E.L."/>
            <person name="Williams K.H."/>
            <person name="Hubbard S.S."/>
            <person name="Banfield J.F."/>
        </authorList>
    </citation>
    <scope>NUCLEOTIDE SEQUENCE [LARGE SCALE GENOMIC DNA]</scope>
</reference>
<gene>
    <name evidence="19" type="ORF">A3C59_01540</name>
</gene>
<dbReference type="InterPro" id="IPR010663">
    <property type="entry name" value="Znf_FPG/IleRS"/>
</dbReference>
<evidence type="ECO:0000313" key="20">
    <source>
        <dbReference type="Proteomes" id="UP000176902"/>
    </source>
</evidence>
<comment type="caution">
    <text evidence="19">The sequence shown here is derived from an EMBL/GenBank/DDBJ whole genome shotgun (WGS) entry which is preliminary data.</text>
</comment>
<keyword evidence="7 16" id="KW-0863">Zinc-finger</keyword>
<keyword evidence="6" id="KW-0227">DNA damage</keyword>
<dbReference type="Pfam" id="PF06827">
    <property type="entry name" value="zf-FPG_IleRS"/>
    <property type="match status" value="1"/>
</dbReference>